<dbReference type="PANTHER" id="PTHR11228:SF7">
    <property type="entry name" value="PQQA PEPTIDE CYCLASE"/>
    <property type="match status" value="1"/>
</dbReference>
<evidence type="ECO:0000256" key="5">
    <source>
        <dbReference type="ARBA" id="ARBA00023014"/>
    </source>
</evidence>
<dbReference type="SFLD" id="SFLDS00029">
    <property type="entry name" value="Radical_SAM"/>
    <property type="match status" value="1"/>
</dbReference>
<evidence type="ECO:0000256" key="2">
    <source>
        <dbReference type="ARBA" id="ARBA00022691"/>
    </source>
</evidence>
<evidence type="ECO:0000256" key="1">
    <source>
        <dbReference type="ARBA" id="ARBA00001966"/>
    </source>
</evidence>
<comment type="caution">
    <text evidence="7">The sequence shown here is derived from an EMBL/GenBank/DDBJ whole genome shotgun (WGS) entry which is preliminary data.</text>
</comment>
<sequence length="430" mass="49958">MVTTTLEEKVSVFSTKEDDIRAVCKTPEERERLSTLLDEAEEQSLRKEIVRTKKSKPFLKYLILWKIRFHYGLHWNKPLYPFRLARNVLLGKFYNMFGIKKHVLRGLEFAGTYKCNFTCNHCLCSRIDETSTRREMSPEDYERVTKEAMALGATTFGLEGGEPFVTKDWDKIIEACQPKYNHVIISTNGYLFDEKKAKRCAEMGVDTINFSLDSGIPELHDAFRRKRGSFDLVVNGIKLCKKYKIKIIINTVVHKGNIYTEGFRKLLEFAEQEKVLVNTLLAKGVGSFKDKDVMLSKEDLQAYEKIIEPYNYVQRHLNYNYGKQFGCPGTKEMINFTPYGDVMNCANMHIYFGNVCEEPLGVIRDRALKNTPFGRYHSCFLADDPDFMEIYYNKLNEKGHLSIDELTIAIKEYENENNKIVYPELHAMNN</sequence>
<accession>A0A0B0EK30</accession>
<dbReference type="InterPro" id="IPR007197">
    <property type="entry name" value="rSAM"/>
</dbReference>
<dbReference type="EMBL" id="JRYO01000193">
    <property type="protein sequence ID" value="KHE91493.1"/>
    <property type="molecule type" value="Genomic_DNA"/>
</dbReference>
<dbReference type="CDD" id="cd01335">
    <property type="entry name" value="Radical_SAM"/>
    <property type="match status" value="1"/>
</dbReference>
<dbReference type="InterPro" id="IPR013785">
    <property type="entry name" value="Aldolase_TIM"/>
</dbReference>
<evidence type="ECO:0000313" key="8">
    <source>
        <dbReference type="Proteomes" id="UP000030652"/>
    </source>
</evidence>
<proteinExistence type="predicted"/>
<keyword evidence="2" id="KW-0949">S-adenosyl-L-methionine</keyword>
<dbReference type="InterPro" id="IPR006638">
    <property type="entry name" value="Elp3/MiaA/NifB-like_rSAM"/>
</dbReference>
<dbReference type="GO" id="GO:0046872">
    <property type="term" value="F:metal ion binding"/>
    <property type="evidence" value="ECO:0007669"/>
    <property type="project" value="UniProtKB-KW"/>
</dbReference>
<dbReference type="PROSITE" id="PS51918">
    <property type="entry name" value="RADICAL_SAM"/>
    <property type="match status" value="1"/>
</dbReference>
<dbReference type="InterPro" id="IPR058240">
    <property type="entry name" value="rSAM_sf"/>
</dbReference>
<protein>
    <submittedName>
        <fullName evidence="7">Putative oxidoreductase</fullName>
    </submittedName>
</protein>
<dbReference type="SFLD" id="SFLDG01386">
    <property type="entry name" value="main_SPASM_domain-containing"/>
    <property type="match status" value="1"/>
</dbReference>
<reference evidence="7 8" key="1">
    <citation type="submission" date="2014-10" db="EMBL/GenBank/DDBJ databases">
        <title>Draft genome of anammox bacterium scalindua brodae, obtained using differential coverage binning of sequence data from two enrichment reactors.</title>
        <authorList>
            <person name="Speth D.R."/>
            <person name="Russ L."/>
            <person name="Kartal B."/>
            <person name="Op den Camp H.J."/>
            <person name="Dutilh B.E."/>
            <person name="Jetten M.S."/>
        </authorList>
    </citation>
    <scope>NUCLEOTIDE SEQUENCE [LARGE SCALE GENOMIC DNA]</scope>
    <source>
        <strain evidence="7">RU1</strain>
    </source>
</reference>
<dbReference type="GO" id="GO:0006783">
    <property type="term" value="P:heme biosynthetic process"/>
    <property type="evidence" value="ECO:0007669"/>
    <property type="project" value="TreeGrafter"/>
</dbReference>
<dbReference type="Proteomes" id="UP000030652">
    <property type="component" value="Unassembled WGS sequence"/>
</dbReference>
<dbReference type="Gene3D" id="3.20.20.70">
    <property type="entry name" value="Aldolase class I"/>
    <property type="match status" value="1"/>
</dbReference>
<dbReference type="Pfam" id="PF04055">
    <property type="entry name" value="Radical_SAM"/>
    <property type="match status" value="1"/>
</dbReference>
<evidence type="ECO:0000256" key="4">
    <source>
        <dbReference type="ARBA" id="ARBA00023004"/>
    </source>
</evidence>
<feature type="domain" description="Radical SAM core" evidence="6">
    <location>
        <begin position="99"/>
        <end position="316"/>
    </location>
</feature>
<evidence type="ECO:0000313" key="7">
    <source>
        <dbReference type="EMBL" id="KHE91493.1"/>
    </source>
</evidence>
<keyword evidence="4" id="KW-0408">Iron</keyword>
<dbReference type="InterPro" id="IPR050377">
    <property type="entry name" value="Radical_SAM_PqqE_MftC-like"/>
</dbReference>
<dbReference type="AlphaFoldDB" id="A0A0B0EK30"/>
<keyword evidence="5" id="KW-0411">Iron-sulfur</keyword>
<evidence type="ECO:0000259" key="6">
    <source>
        <dbReference type="PROSITE" id="PS51918"/>
    </source>
</evidence>
<organism evidence="7 8">
    <name type="scientific">Candidatus Scalindua brodae</name>
    <dbReference type="NCBI Taxonomy" id="237368"/>
    <lineage>
        <taxon>Bacteria</taxon>
        <taxon>Pseudomonadati</taxon>
        <taxon>Planctomycetota</taxon>
        <taxon>Candidatus Brocadiia</taxon>
        <taxon>Candidatus Brocadiales</taxon>
        <taxon>Candidatus Scalinduaceae</taxon>
        <taxon>Candidatus Scalindua</taxon>
    </lineage>
</organism>
<dbReference type="PANTHER" id="PTHR11228">
    <property type="entry name" value="RADICAL SAM DOMAIN PROTEIN"/>
    <property type="match status" value="1"/>
</dbReference>
<evidence type="ECO:0000256" key="3">
    <source>
        <dbReference type="ARBA" id="ARBA00022723"/>
    </source>
</evidence>
<dbReference type="SUPFAM" id="SSF102114">
    <property type="entry name" value="Radical SAM enzymes"/>
    <property type="match status" value="1"/>
</dbReference>
<gene>
    <name evidence="7" type="ORF">SCABRO_02703</name>
</gene>
<dbReference type="GO" id="GO:0003824">
    <property type="term" value="F:catalytic activity"/>
    <property type="evidence" value="ECO:0007669"/>
    <property type="project" value="InterPro"/>
</dbReference>
<keyword evidence="3" id="KW-0479">Metal-binding</keyword>
<dbReference type="SMART" id="SM00729">
    <property type="entry name" value="Elp3"/>
    <property type="match status" value="1"/>
</dbReference>
<dbReference type="GO" id="GO:0051536">
    <property type="term" value="F:iron-sulfur cluster binding"/>
    <property type="evidence" value="ECO:0007669"/>
    <property type="project" value="UniProtKB-KW"/>
</dbReference>
<name>A0A0B0EK30_9BACT</name>
<comment type="cofactor">
    <cofactor evidence="1">
        <name>[4Fe-4S] cluster</name>
        <dbReference type="ChEBI" id="CHEBI:49883"/>
    </cofactor>
</comment>
<dbReference type="eggNOG" id="COG0535">
    <property type="taxonomic scope" value="Bacteria"/>
</dbReference>
<dbReference type="SFLD" id="SFLDG01067">
    <property type="entry name" value="SPASM/twitch_domain_containing"/>
    <property type="match status" value="1"/>
</dbReference>